<dbReference type="PANTHER" id="PTHR45740">
    <property type="entry name" value="POLY [ADP-RIBOSE] POLYMERASE"/>
    <property type="match status" value="1"/>
</dbReference>
<feature type="domain" description="PARP catalytic" evidence="15">
    <location>
        <begin position="594"/>
        <end position="817"/>
    </location>
</feature>
<feature type="compositionally biased region" description="Low complexity" evidence="12">
    <location>
        <begin position="870"/>
        <end position="902"/>
    </location>
</feature>
<dbReference type="GO" id="GO:1990404">
    <property type="term" value="F:NAD+-protein mono-ADP-ribosyltransferase activity"/>
    <property type="evidence" value="ECO:0007669"/>
    <property type="project" value="TreeGrafter"/>
</dbReference>
<feature type="domain" description="C3H1-type" evidence="13">
    <location>
        <begin position="101"/>
        <end position="123"/>
    </location>
</feature>
<dbReference type="InterPro" id="IPR057602">
    <property type="entry name" value="Zfn-CCCH_PARP12"/>
</dbReference>
<dbReference type="Pfam" id="PF25261">
    <property type="entry name" value="zf-CCCH_PARP12"/>
    <property type="match status" value="1"/>
</dbReference>
<dbReference type="InterPro" id="IPR000571">
    <property type="entry name" value="Znf_CCCH"/>
</dbReference>
<evidence type="ECO:0000256" key="4">
    <source>
        <dbReference type="ARBA" id="ARBA00022553"/>
    </source>
</evidence>
<dbReference type="Gene3D" id="3.30.720.50">
    <property type="match status" value="1"/>
</dbReference>
<dbReference type="Gene3D" id="4.10.1000.10">
    <property type="entry name" value="Zinc finger, CCCH-type"/>
    <property type="match status" value="1"/>
</dbReference>
<dbReference type="GO" id="GO:0005634">
    <property type="term" value="C:nucleus"/>
    <property type="evidence" value="ECO:0007669"/>
    <property type="project" value="UniProtKB-SubCell"/>
</dbReference>
<dbReference type="AlphaFoldDB" id="A0A2T7PQ94"/>
<keyword evidence="3" id="KW-0963">Cytoplasm</keyword>
<evidence type="ECO:0000256" key="11">
    <source>
        <dbReference type="PROSITE-ProRule" id="PRU00723"/>
    </source>
</evidence>
<evidence type="ECO:0000256" key="3">
    <source>
        <dbReference type="ARBA" id="ARBA00022490"/>
    </source>
</evidence>
<evidence type="ECO:0000256" key="9">
    <source>
        <dbReference type="ARBA" id="ARBA00023242"/>
    </source>
</evidence>
<keyword evidence="17" id="KW-1185">Reference proteome</keyword>
<keyword evidence="7 11" id="KW-0863">Zinc-finger</keyword>
<dbReference type="InterPro" id="IPR051712">
    <property type="entry name" value="ARTD-AVP"/>
</dbReference>
<dbReference type="SUPFAM" id="SSF90229">
    <property type="entry name" value="CCCH zinc finger"/>
    <property type="match status" value="1"/>
</dbReference>
<dbReference type="PROSITE" id="PS50918">
    <property type="entry name" value="WWE"/>
    <property type="match status" value="1"/>
</dbReference>
<dbReference type="Proteomes" id="UP000245119">
    <property type="component" value="Linkage Group LG2"/>
</dbReference>
<dbReference type="OrthoDB" id="5988750at2759"/>
<keyword evidence="9" id="KW-0539">Nucleus</keyword>
<evidence type="ECO:0000313" key="17">
    <source>
        <dbReference type="Proteomes" id="UP000245119"/>
    </source>
</evidence>
<dbReference type="PANTHER" id="PTHR45740:SF2">
    <property type="entry name" value="POLY [ADP-RIBOSE] POLYMERASE"/>
    <property type="match status" value="1"/>
</dbReference>
<dbReference type="InterPro" id="IPR012317">
    <property type="entry name" value="Poly(ADP-ribose)pol_cat_dom"/>
</dbReference>
<dbReference type="EMBL" id="PZQS01000002">
    <property type="protein sequence ID" value="PVD35547.1"/>
    <property type="molecule type" value="Genomic_DNA"/>
</dbReference>
<dbReference type="SUPFAM" id="SSF56399">
    <property type="entry name" value="ADP-ribosylation"/>
    <property type="match status" value="1"/>
</dbReference>
<dbReference type="Gene3D" id="3.90.228.10">
    <property type="match status" value="1"/>
</dbReference>
<dbReference type="CDD" id="cd01439">
    <property type="entry name" value="TCCD_inducible_PARP_like"/>
    <property type="match status" value="1"/>
</dbReference>
<evidence type="ECO:0000259" key="15">
    <source>
        <dbReference type="PROSITE" id="PS51059"/>
    </source>
</evidence>
<feature type="compositionally biased region" description="Basic residues" evidence="12">
    <location>
        <begin position="911"/>
        <end position="921"/>
    </location>
</feature>
<evidence type="ECO:0008006" key="18">
    <source>
        <dbReference type="Google" id="ProtNLM"/>
    </source>
</evidence>
<name>A0A2T7PQ94_POMCA</name>
<reference evidence="16 17" key="1">
    <citation type="submission" date="2018-04" db="EMBL/GenBank/DDBJ databases">
        <title>The genome of golden apple snail Pomacea canaliculata provides insight into stress tolerance and invasive adaptation.</title>
        <authorList>
            <person name="Liu C."/>
            <person name="Liu B."/>
            <person name="Ren Y."/>
            <person name="Zhang Y."/>
            <person name="Wang H."/>
            <person name="Li S."/>
            <person name="Jiang F."/>
            <person name="Yin L."/>
            <person name="Zhang G."/>
            <person name="Qian W."/>
            <person name="Fan W."/>
        </authorList>
    </citation>
    <scope>NUCLEOTIDE SEQUENCE [LARGE SCALE GENOMIC DNA]</scope>
    <source>
        <strain evidence="16">SZHN2017</strain>
        <tissue evidence="16">Muscle</tissue>
    </source>
</reference>
<dbReference type="InterPro" id="IPR004170">
    <property type="entry name" value="WWE_dom"/>
</dbReference>
<comment type="similarity">
    <text evidence="10">Belongs to the ARTD/PARP family.</text>
</comment>
<evidence type="ECO:0000256" key="10">
    <source>
        <dbReference type="ARBA" id="ARBA00024347"/>
    </source>
</evidence>
<keyword evidence="4" id="KW-0597">Phosphoprotein</keyword>
<feature type="region of interest" description="Disordered" evidence="12">
    <location>
        <begin position="843"/>
        <end position="921"/>
    </location>
</feature>
<gene>
    <name evidence="16" type="ORF">C0Q70_02510</name>
</gene>
<evidence type="ECO:0000256" key="1">
    <source>
        <dbReference type="ARBA" id="ARBA00004123"/>
    </source>
</evidence>
<evidence type="ECO:0000256" key="8">
    <source>
        <dbReference type="ARBA" id="ARBA00022833"/>
    </source>
</evidence>
<protein>
    <recommendedName>
        <fullName evidence="18">Poly [ADP-ribose] polymerase</fullName>
    </recommendedName>
</protein>
<evidence type="ECO:0000313" key="16">
    <source>
        <dbReference type="EMBL" id="PVD35547.1"/>
    </source>
</evidence>
<dbReference type="InterPro" id="IPR037197">
    <property type="entry name" value="WWE_dom_sf"/>
</dbReference>
<feature type="region of interest" description="Disordered" evidence="12">
    <location>
        <begin position="800"/>
        <end position="829"/>
    </location>
</feature>
<dbReference type="PROSITE" id="PS51059">
    <property type="entry name" value="PARP_CATALYTIC"/>
    <property type="match status" value="1"/>
</dbReference>
<evidence type="ECO:0000256" key="5">
    <source>
        <dbReference type="ARBA" id="ARBA00022723"/>
    </source>
</evidence>
<comment type="caution">
    <text evidence="16">The sequence shown here is derived from an EMBL/GenBank/DDBJ whole genome shotgun (WGS) entry which is preliminary data.</text>
</comment>
<dbReference type="PROSITE" id="PS50103">
    <property type="entry name" value="ZF_C3H1"/>
    <property type="match status" value="1"/>
</dbReference>
<dbReference type="GO" id="GO:0005737">
    <property type="term" value="C:cytoplasm"/>
    <property type="evidence" value="ECO:0007669"/>
    <property type="project" value="UniProtKB-SubCell"/>
</dbReference>
<dbReference type="GO" id="GO:0008270">
    <property type="term" value="F:zinc ion binding"/>
    <property type="evidence" value="ECO:0007669"/>
    <property type="project" value="UniProtKB-KW"/>
</dbReference>
<feature type="zinc finger region" description="C3H1-type" evidence="11">
    <location>
        <begin position="101"/>
        <end position="123"/>
    </location>
</feature>
<organism evidence="16 17">
    <name type="scientific">Pomacea canaliculata</name>
    <name type="common">Golden apple snail</name>
    <dbReference type="NCBI Taxonomy" id="400727"/>
    <lineage>
        <taxon>Eukaryota</taxon>
        <taxon>Metazoa</taxon>
        <taxon>Spiralia</taxon>
        <taxon>Lophotrochozoa</taxon>
        <taxon>Mollusca</taxon>
        <taxon>Gastropoda</taxon>
        <taxon>Caenogastropoda</taxon>
        <taxon>Architaenioglossa</taxon>
        <taxon>Ampullarioidea</taxon>
        <taxon>Ampullariidae</taxon>
        <taxon>Pomacea</taxon>
    </lineage>
</organism>
<evidence type="ECO:0000259" key="13">
    <source>
        <dbReference type="PROSITE" id="PS50103"/>
    </source>
</evidence>
<accession>A0A2T7PQ94</accession>
<dbReference type="Pfam" id="PF00644">
    <property type="entry name" value="PARP"/>
    <property type="match status" value="1"/>
</dbReference>
<evidence type="ECO:0000256" key="2">
    <source>
        <dbReference type="ARBA" id="ARBA00004496"/>
    </source>
</evidence>
<evidence type="ECO:0000256" key="7">
    <source>
        <dbReference type="ARBA" id="ARBA00022771"/>
    </source>
</evidence>
<comment type="subcellular location">
    <subcellularLocation>
        <location evidence="2">Cytoplasm</location>
    </subcellularLocation>
    <subcellularLocation>
        <location evidence="1">Nucleus</location>
    </subcellularLocation>
</comment>
<dbReference type="GO" id="GO:0003950">
    <property type="term" value="F:NAD+ poly-ADP-ribosyltransferase activity"/>
    <property type="evidence" value="ECO:0007669"/>
    <property type="project" value="InterPro"/>
</dbReference>
<proteinExistence type="inferred from homology"/>
<feature type="domain" description="WWE" evidence="14">
    <location>
        <begin position="484"/>
        <end position="566"/>
    </location>
</feature>
<evidence type="ECO:0000256" key="6">
    <source>
        <dbReference type="ARBA" id="ARBA00022737"/>
    </source>
</evidence>
<evidence type="ECO:0000259" key="14">
    <source>
        <dbReference type="PROSITE" id="PS50918"/>
    </source>
</evidence>
<keyword evidence="5 11" id="KW-0479">Metal-binding</keyword>
<dbReference type="InterPro" id="IPR036855">
    <property type="entry name" value="Znf_CCCH_sf"/>
</dbReference>
<keyword evidence="6" id="KW-0677">Repeat</keyword>
<evidence type="ECO:0000256" key="12">
    <source>
        <dbReference type="SAM" id="MobiDB-lite"/>
    </source>
</evidence>
<dbReference type="SUPFAM" id="SSF117839">
    <property type="entry name" value="WWE domain"/>
    <property type="match status" value="1"/>
</dbReference>
<sequence length="921" mass="103426">MAGVTDDQWETKVAKLLLRQFDGRAKFNKLSTMMYQRQLISNQGKNNIFKKLKSSRKLLAFRHDKFIKYVSVFCDGASICSDQRSPTSETCIKENCDKFHVCKFFISGVCTTGSACSFGHNLSTRANKRASESLGLSSFSAKEIRTILFRSHPAVCEKYNTRGCDDDDCPDLHVCSAFLLEKCTAGNKCILGHSFLSTRHNQWVLNTFNLSNLTNKQLIECILVTNMSHGVTDIEVMPQPEVTSSTSSPSPLILDAQSLPEEETEEYVFSVFSFILKRFAGRTKFPTFLSERGSLLQRLGKADIIDWFHNYSDRFFLYKTNDDIKGDGCHFGHQIRDSGRHNTYVLQALQMVSWQETMLRKIVIIKKKPDESVEGAQYSMAKELPLGAIAAATSVPEGCPEESSTKAKGSPVSIRGVAVDEAEKIDLGPVLSNLVSGFMVREPKHLLKKLGTQDVSIDFEAMRARLQGSKQSLPLARLSTPSYVSAAPDTPLSFYTQWLWYRRESYGVYTPFYPGALQYTLEEKYLKGQHKYYFEFDELRLMVETDRSPMMQTNRDTQRATRIVRRPLFTVTAKANYPQMSLLLLGEAPTSVLHHVPEHWSVVDHFQDFELVELDSASPEYAAVQRQFFSTMKARQHEIMHMFRVQNPGLWDKYCSARRAMTPKGQAPKEVEERQLFHGTPTLQAARGICANSFDFRRSGENVGARWGKGAYFSTTAKFSHSYTRAHTTLTGDSLRFMFLGRILVGQYTLGHPSYTKPPERDRLKLYDSCVNDVSNPAIFVIFDLAQSYPEYLIQYTDVSDSRPQPQLRPPTSSPPLGATKTVTSPPTSVLATRVQSYSSAAQFQIKSRTAPSPPRPTANPSAPLVPRAVTQSVLSLSSTHQSSPSSPDMRVSSLSPGSSSPVAEQEKSSMLKRKKKCVIS</sequence>
<keyword evidence="8 11" id="KW-0862">Zinc</keyword>